<protein>
    <submittedName>
        <fullName evidence="1">DUF2164 domain-containing protein</fullName>
    </submittedName>
</protein>
<dbReference type="InterPro" id="IPR018680">
    <property type="entry name" value="DUF2164"/>
</dbReference>
<dbReference type="RefSeq" id="WP_191800633.1">
    <property type="nucleotide sequence ID" value="NZ_JACSQL010000005.1"/>
</dbReference>
<comment type="caution">
    <text evidence="1">The sequence shown here is derived from an EMBL/GenBank/DDBJ whole genome shotgun (WGS) entry which is preliminary data.</text>
</comment>
<evidence type="ECO:0000313" key="1">
    <source>
        <dbReference type="EMBL" id="MBD7969027.1"/>
    </source>
</evidence>
<accession>A0ABR8T024</accession>
<dbReference type="EMBL" id="JACSQL010000005">
    <property type="protein sequence ID" value="MBD7969027.1"/>
    <property type="molecule type" value="Genomic_DNA"/>
</dbReference>
<proteinExistence type="predicted"/>
<gene>
    <name evidence="1" type="ORF">H9647_13200</name>
</gene>
<sequence length="84" mass="9777">MKAMKLPKEQKDQMIRLIQAYFETERGETIGDLAADGVLDFFMTQLSPYVYNQALSDCRVLLNQRMISLEEDVYALEKNIKLSR</sequence>
<dbReference type="Proteomes" id="UP000608071">
    <property type="component" value="Unassembled WGS sequence"/>
</dbReference>
<reference evidence="1 2" key="1">
    <citation type="submission" date="2020-08" db="EMBL/GenBank/DDBJ databases">
        <title>A Genomic Blueprint of the Chicken Gut Microbiome.</title>
        <authorList>
            <person name="Gilroy R."/>
            <person name="Ravi A."/>
            <person name="Getino M."/>
            <person name="Pursley I."/>
            <person name="Horton D.L."/>
            <person name="Alikhan N.-F."/>
            <person name="Baker D."/>
            <person name="Gharbi K."/>
            <person name="Hall N."/>
            <person name="Watson M."/>
            <person name="Adriaenssens E.M."/>
            <person name="Foster-Nyarko E."/>
            <person name="Jarju S."/>
            <person name="Secka A."/>
            <person name="Antonio M."/>
            <person name="Oren A."/>
            <person name="Chaudhuri R."/>
            <person name="La Ragione R.M."/>
            <person name="Hildebrand F."/>
            <person name="Pallen M.J."/>
        </authorList>
    </citation>
    <scope>NUCLEOTIDE SEQUENCE [LARGE SCALE GENOMIC DNA]</scope>
    <source>
        <strain evidence="1 2">Sa2BVA9</strain>
    </source>
</reference>
<organism evidence="1 2">
    <name type="scientific">Paenibacillus gallinarum</name>
    <dbReference type="NCBI Taxonomy" id="2762232"/>
    <lineage>
        <taxon>Bacteria</taxon>
        <taxon>Bacillati</taxon>
        <taxon>Bacillota</taxon>
        <taxon>Bacilli</taxon>
        <taxon>Bacillales</taxon>
        <taxon>Paenibacillaceae</taxon>
        <taxon>Paenibacillus</taxon>
    </lineage>
</organism>
<name>A0ABR8T024_9BACL</name>
<dbReference type="Pfam" id="PF09932">
    <property type="entry name" value="DUF2164"/>
    <property type="match status" value="1"/>
</dbReference>
<keyword evidence="2" id="KW-1185">Reference proteome</keyword>
<evidence type="ECO:0000313" key="2">
    <source>
        <dbReference type="Proteomes" id="UP000608071"/>
    </source>
</evidence>